<protein>
    <submittedName>
        <fullName evidence="2">Uncharacterized protein</fullName>
    </submittedName>
</protein>
<keyword evidence="3" id="KW-1185">Reference proteome</keyword>
<keyword evidence="1" id="KW-1133">Transmembrane helix</keyword>
<keyword evidence="1" id="KW-0812">Transmembrane</keyword>
<accession>A0A1J7BDM3</accession>
<proteinExistence type="predicted"/>
<dbReference type="AlphaFoldDB" id="A0A1J7BDM3"/>
<reference evidence="2 3" key="1">
    <citation type="submission" date="2016-10" db="EMBL/GenBank/DDBJ databases">
        <title>Genome sequence of Streptomyces gilvigriseus MUSC 26.</title>
        <authorList>
            <person name="Lee L.-H."/>
            <person name="Ser H.-L."/>
        </authorList>
    </citation>
    <scope>NUCLEOTIDE SEQUENCE [LARGE SCALE GENOMIC DNA]</scope>
    <source>
        <strain evidence="2 3">MUSC 26</strain>
    </source>
</reference>
<keyword evidence="1" id="KW-0472">Membrane</keyword>
<dbReference type="Proteomes" id="UP000243342">
    <property type="component" value="Unassembled WGS sequence"/>
</dbReference>
<dbReference type="EMBL" id="MLCF01000077">
    <property type="protein sequence ID" value="OIV36750.1"/>
    <property type="molecule type" value="Genomic_DNA"/>
</dbReference>
<comment type="caution">
    <text evidence="2">The sequence shown here is derived from an EMBL/GenBank/DDBJ whole genome shotgun (WGS) entry which is preliminary data.</text>
</comment>
<sequence length="81" mass="8604">MSKLSSDIKGFRKSKVGNYISIGSQAFGAVGIYKQAKKARFESDTLKLVDAVVSAAAVATGLALIIREMRRAARGDVLADD</sequence>
<name>A0A1J7BDM3_9ACTN</name>
<feature type="transmembrane region" description="Helical" evidence="1">
    <location>
        <begin position="16"/>
        <end position="36"/>
    </location>
</feature>
<dbReference type="RefSeq" id="WP_079170342.1">
    <property type="nucleotide sequence ID" value="NZ_MLCF01000077.1"/>
</dbReference>
<feature type="transmembrane region" description="Helical" evidence="1">
    <location>
        <begin position="48"/>
        <end position="66"/>
    </location>
</feature>
<gene>
    <name evidence="2" type="ORF">BIV57_14525</name>
</gene>
<evidence type="ECO:0000313" key="2">
    <source>
        <dbReference type="EMBL" id="OIV36750.1"/>
    </source>
</evidence>
<organism evidence="2 3">
    <name type="scientific">Mangrovactinospora gilvigrisea</name>
    <dbReference type="NCBI Taxonomy" id="1428644"/>
    <lineage>
        <taxon>Bacteria</taxon>
        <taxon>Bacillati</taxon>
        <taxon>Actinomycetota</taxon>
        <taxon>Actinomycetes</taxon>
        <taxon>Kitasatosporales</taxon>
        <taxon>Streptomycetaceae</taxon>
        <taxon>Mangrovactinospora</taxon>
    </lineage>
</organism>
<evidence type="ECO:0000313" key="3">
    <source>
        <dbReference type="Proteomes" id="UP000243342"/>
    </source>
</evidence>
<dbReference type="OrthoDB" id="4284397at2"/>
<evidence type="ECO:0000256" key="1">
    <source>
        <dbReference type="SAM" id="Phobius"/>
    </source>
</evidence>
<dbReference type="STRING" id="1428644.BIV57_14525"/>